<dbReference type="Gene3D" id="2.30.110.50">
    <property type="match status" value="1"/>
</dbReference>
<comment type="caution">
    <text evidence="1">The sequence shown here is derived from an EMBL/GenBank/DDBJ whole genome shotgun (WGS) entry which is preliminary data.</text>
</comment>
<sequence length="166" mass="18733">MTAARRSLLFTPIDQHARLLQLTFAGPAASLNGHFVVASFDGWEALDEGFEFEIQLLSESTHWELKQLIGAAATLQVLTDRRQPRRFSGQVVRAEQRGSNGGLSLFAIQLKPAVHLLSLRRSSRVFGERSVPEIIECLLKEHQASNPLLQWQLKLRRDYPARAYTV</sequence>
<dbReference type="Pfam" id="PF05954">
    <property type="entry name" value="Phage_GPD"/>
    <property type="match status" value="1"/>
</dbReference>
<organism evidence="1 2">
    <name type="scientific">Chitinivorax tropicus</name>
    <dbReference type="NCBI Taxonomy" id="714531"/>
    <lineage>
        <taxon>Bacteria</taxon>
        <taxon>Pseudomonadati</taxon>
        <taxon>Pseudomonadota</taxon>
        <taxon>Betaproteobacteria</taxon>
        <taxon>Chitinivorax</taxon>
    </lineage>
</organism>
<evidence type="ECO:0000313" key="2">
    <source>
        <dbReference type="Proteomes" id="UP000575898"/>
    </source>
</evidence>
<name>A0A840MW25_9PROT</name>
<accession>A0A840MW25</accession>
<dbReference type="Proteomes" id="UP000575898">
    <property type="component" value="Unassembled WGS sequence"/>
</dbReference>
<dbReference type="RefSeq" id="WP_221320297.1">
    <property type="nucleotide sequence ID" value="NZ_JACHHY010000046.1"/>
</dbReference>
<dbReference type="SUPFAM" id="SSF69279">
    <property type="entry name" value="Phage tail proteins"/>
    <property type="match status" value="1"/>
</dbReference>
<reference evidence="1 2" key="1">
    <citation type="submission" date="2020-08" db="EMBL/GenBank/DDBJ databases">
        <title>Genomic Encyclopedia of Type Strains, Phase IV (KMG-IV): sequencing the most valuable type-strain genomes for metagenomic binning, comparative biology and taxonomic classification.</title>
        <authorList>
            <person name="Goeker M."/>
        </authorList>
    </citation>
    <scope>NUCLEOTIDE SEQUENCE [LARGE SCALE GENOMIC DNA]</scope>
    <source>
        <strain evidence="1 2">DSM 27165</strain>
    </source>
</reference>
<feature type="non-terminal residue" evidence="1">
    <location>
        <position position="166"/>
    </location>
</feature>
<keyword evidence="2" id="KW-1185">Reference proteome</keyword>
<dbReference type="AlphaFoldDB" id="A0A840MW25"/>
<proteinExistence type="predicted"/>
<gene>
    <name evidence="1" type="ORF">HNQ59_003894</name>
</gene>
<protein>
    <submittedName>
        <fullName evidence="1">Uncharacterized protein involved in type VI secretion and phage assembly</fullName>
    </submittedName>
</protein>
<dbReference type="EMBL" id="JACHHY010000046">
    <property type="protein sequence ID" value="MBB5020573.1"/>
    <property type="molecule type" value="Genomic_DNA"/>
</dbReference>
<dbReference type="Gene3D" id="3.55.50.10">
    <property type="entry name" value="Baseplate protein-like domains"/>
    <property type="match status" value="1"/>
</dbReference>
<evidence type="ECO:0000313" key="1">
    <source>
        <dbReference type="EMBL" id="MBB5020573.1"/>
    </source>
</evidence>